<evidence type="ECO:0000313" key="2">
    <source>
        <dbReference type="Proteomes" id="UP001500893"/>
    </source>
</evidence>
<comment type="caution">
    <text evidence="1">The sequence shown here is derived from an EMBL/GenBank/DDBJ whole genome shotgun (WGS) entry which is preliminary data.</text>
</comment>
<dbReference type="RefSeq" id="WP_345054585.1">
    <property type="nucleotide sequence ID" value="NZ_BAAAVM010000064.1"/>
</dbReference>
<sequence length="124" mass="13176">MLIATALAAGAASGVQDSASQTVRDAYDSLCRRVRDRLGERSSELDSALRHQRVARSFGSTALLSSLLELVEDAEVEVDKGENLCELAKVVLARGGQPNTVITNSQGVYIGPNGNQQNTFNNGL</sequence>
<proteinExistence type="predicted"/>
<keyword evidence="2" id="KW-1185">Reference proteome</keyword>
<dbReference type="Proteomes" id="UP001500893">
    <property type="component" value="Unassembled WGS sequence"/>
</dbReference>
<protein>
    <submittedName>
        <fullName evidence="1">Uncharacterized protein</fullName>
    </submittedName>
</protein>
<accession>A0ABP6NKW9</accession>
<gene>
    <name evidence="1" type="ORF">GCM10010521_43720</name>
</gene>
<evidence type="ECO:0000313" key="1">
    <source>
        <dbReference type="EMBL" id="GAA3151382.1"/>
    </source>
</evidence>
<reference evidence="2" key="1">
    <citation type="journal article" date="2019" name="Int. J. Syst. Evol. Microbiol.">
        <title>The Global Catalogue of Microorganisms (GCM) 10K type strain sequencing project: providing services to taxonomists for standard genome sequencing and annotation.</title>
        <authorList>
            <consortium name="The Broad Institute Genomics Platform"/>
            <consortium name="The Broad Institute Genome Sequencing Center for Infectious Disease"/>
            <person name="Wu L."/>
            <person name="Ma J."/>
        </authorList>
    </citation>
    <scope>NUCLEOTIDE SEQUENCE [LARGE SCALE GENOMIC DNA]</scope>
    <source>
        <strain evidence="2">JCM 11574</strain>
    </source>
</reference>
<organism evidence="1 2">
    <name type="scientific">Streptomyces rameus</name>
    <dbReference type="NCBI Taxonomy" id="68261"/>
    <lineage>
        <taxon>Bacteria</taxon>
        <taxon>Bacillati</taxon>
        <taxon>Actinomycetota</taxon>
        <taxon>Actinomycetes</taxon>
        <taxon>Kitasatosporales</taxon>
        <taxon>Streptomycetaceae</taxon>
        <taxon>Streptomyces</taxon>
    </lineage>
</organism>
<name>A0ABP6NKW9_9ACTN</name>
<dbReference type="EMBL" id="BAAAVM010000064">
    <property type="protein sequence ID" value="GAA3151382.1"/>
    <property type="molecule type" value="Genomic_DNA"/>
</dbReference>